<dbReference type="OrthoDB" id="9774491at2"/>
<dbReference type="HAMAP" id="MF_01919">
    <property type="entry name" value="ZapE"/>
    <property type="match status" value="1"/>
</dbReference>
<comment type="similarity">
    <text evidence="3">Belongs to the AFG1 ATPase family. ZapE subfamily.</text>
</comment>
<protein>
    <recommendedName>
        <fullName evidence="3">Cell division protein ZapE</fullName>
    </recommendedName>
    <alternativeName>
        <fullName evidence="3">Z ring-associated protein ZapE</fullName>
    </alternativeName>
</protein>
<keyword evidence="1 3" id="KW-0547">Nucleotide-binding</keyword>
<dbReference type="GO" id="GO:0051301">
    <property type="term" value="P:cell division"/>
    <property type="evidence" value="ECO:0007669"/>
    <property type="project" value="UniProtKB-UniRule"/>
</dbReference>
<dbReference type="SUPFAM" id="SSF52540">
    <property type="entry name" value="P-loop containing nucleoside triphosphate hydrolases"/>
    <property type="match status" value="1"/>
</dbReference>
<dbReference type="GO" id="GO:0032153">
    <property type="term" value="C:cell division site"/>
    <property type="evidence" value="ECO:0007669"/>
    <property type="project" value="TreeGrafter"/>
</dbReference>
<name>A0A1H9MCG8_9GAMM</name>
<evidence type="ECO:0000256" key="3">
    <source>
        <dbReference type="HAMAP-Rule" id="MF_01919"/>
    </source>
</evidence>
<comment type="subcellular location">
    <subcellularLocation>
        <location evidence="3">Cytoplasm</location>
    </subcellularLocation>
</comment>
<dbReference type="PANTHER" id="PTHR12169:SF6">
    <property type="entry name" value="AFG1-LIKE ATPASE"/>
    <property type="match status" value="1"/>
</dbReference>
<dbReference type="GO" id="GO:0005524">
    <property type="term" value="F:ATP binding"/>
    <property type="evidence" value="ECO:0007669"/>
    <property type="project" value="UniProtKB-UniRule"/>
</dbReference>
<evidence type="ECO:0000313" key="5">
    <source>
        <dbReference type="Proteomes" id="UP000199233"/>
    </source>
</evidence>
<gene>
    <name evidence="3" type="primary">zapE</name>
    <name evidence="4" type="ORF">SAMN04488038_1211</name>
</gene>
<dbReference type="STRING" id="489703.SAMN04488038_1211"/>
<dbReference type="Pfam" id="PF03969">
    <property type="entry name" value="AFG1_ATPase"/>
    <property type="match status" value="1"/>
</dbReference>
<evidence type="ECO:0000256" key="2">
    <source>
        <dbReference type="ARBA" id="ARBA00022840"/>
    </source>
</evidence>
<comment type="subunit">
    <text evidence="3">Interacts with FtsZ.</text>
</comment>
<dbReference type="InterPro" id="IPR005654">
    <property type="entry name" value="ATPase_AFG1-like"/>
</dbReference>
<dbReference type="Proteomes" id="UP000199233">
    <property type="component" value="Unassembled WGS sequence"/>
</dbReference>
<feature type="binding site" evidence="3">
    <location>
        <begin position="66"/>
        <end position="73"/>
    </location>
    <ligand>
        <name>ATP</name>
        <dbReference type="ChEBI" id="CHEBI:30616"/>
    </ligand>
</feature>
<dbReference type="InterPro" id="IPR030870">
    <property type="entry name" value="ZapE"/>
</dbReference>
<dbReference type="Gene3D" id="3.40.50.300">
    <property type="entry name" value="P-loop containing nucleotide triphosphate hydrolases"/>
    <property type="match status" value="1"/>
</dbReference>
<evidence type="ECO:0000256" key="1">
    <source>
        <dbReference type="ARBA" id="ARBA00022741"/>
    </source>
</evidence>
<reference evidence="4 5" key="1">
    <citation type="submission" date="2016-10" db="EMBL/GenBank/DDBJ databases">
        <authorList>
            <person name="de Groot N.N."/>
        </authorList>
    </citation>
    <scope>NUCLEOTIDE SEQUENCE [LARGE SCALE GENOMIC DNA]</scope>
    <source>
        <strain evidence="4 5">DSM 25927</strain>
    </source>
</reference>
<proteinExistence type="inferred from homology"/>
<comment type="function">
    <text evidence="3">Reduces the stability of FtsZ polymers in the presence of ATP.</text>
</comment>
<dbReference type="PANTHER" id="PTHR12169">
    <property type="entry name" value="ATPASE N2B"/>
    <property type="match status" value="1"/>
</dbReference>
<dbReference type="InterPro" id="IPR027417">
    <property type="entry name" value="P-loop_NTPase"/>
</dbReference>
<dbReference type="GO" id="GO:0016887">
    <property type="term" value="F:ATP hydrolysis activity"/>
    <property type="evidence" value="ECO:0007669"/>
    <property type="project" value="UniProtKB-UniRule"/>
</dbReference>
<keyword evidence="3" id="KW-0378">Hydrolase</keyword>
<keyword evidence="3" id="KW-0131">Cell cycle</keyword>
<keyword evidence="5" id="KW-1185">Reference proteome</keyword>
<sequence>MPLRNTIAPLERYRRDLQREDFTHDAAQEQAIKALQQVYENLLEAKPRRWLRRHDWPPVQGLYMWGGVGRGKTYLMDCFYEAVPFAAKLRTHFHRFMLDVHERRKRYPDERDPLKLVAAEYAADVRVVCFDEFYVSDIADAMILGRLFENLFRHGVTLVATSNIAPQRLYENGLQRTNFLPFIDLLKRHVAVLNVDGGIDYRLRQLTQADIYHHPCDEKAEANLATWFDHIAHSENAEAVDLKINDRVIRARREQDGVIWFDFDEICEGPRGAADYIEIGRTHHTVLLSRVPQLTVFREDAARRFINLVDEFYDRGVKLLIAADVPREQLYAGERLRFEFQRTLSRLTEMQSEEYLAKPHLA</sequence>
<accession>A0A1H9MCG8</accession>
<keyword evidence="3" id="KW-0963">Cytoplasm</keyword>
<dbReference type="AlphaFoldDB" id="A0A1H9MCG8"/>
<dbReference type="RefSeq" id="WP_093289610.1">
    <property type="nucleotide sequence ID" value="NZ_FOFS01000021.1"/>
</dbReference>
<organism evidence="4 5">
    <name type="scientific">Solimonas aquatica</name>
    <dbReference type="NCBI Taxonomy" id="489703"/>
    <lineage>
        <taxon>Bacteria</taxon>
        <taxon>Pseudomonadati</taxon>
        <taxon>Pseudomonadota</taxon>
        <taxon>Gammaproteobacteria</taxon>
        <taxon>Nevskiales</taxon>
        <taxon>Nevskiaceae</taxon>
        <taxon>Solimonas</taxon>
    </lineage>
</organism>
<keyword evidence="3 4" id="KW-0132">Cell division</keyword>
<dbReference type="EMBL" id="FOFS01000021">
    <property type="protein sequence ID" value="SER21199.1"/>
    <property type="molecule type" value="Genomic_DNA"/>
</dbReference>
<evidence type="ECO:0000313" key="4">
    <source>
        <dbReference type="EMBL" id="SER21199.1"/>
    </source>
</evidence>
<dbReference type="NCBIfam" id="NF040713">
    <property type="entry name" value="ZapE"/>
    <property type="match status" value="1"/>
</dbReference>
<keyword evidence="2 3" id="KW-0067">ATP-binding</keyword>
<dbReference type="GO" id="GO:0005737">
    <property type="term" value="C:cytoplasm"/>
    <property type="evidence" value="ECO:0007669"/>
    <property type="project" value="UniProtKB-SubCell"/>
</dbReference>